<dbReference type="PROSITE" id="PS50948">
    <property type="entry name" value="PAN"/>
    <property type="match status" value="1"/>
</dbReference>
<gene>
    <name evidence="3" type="ORF">PLOB_00004346</name>
</gene>
<feature type="non-terminal residue" evidence="3">
    <location>
        <position position="1"/>
    </location>
</feature>
<dbReference type="Proteomes" id="UP001159405">
    <property type="component" value="Unassembled WGS sequence"/>
</dbReference>
<dbReference type="InterPro" id="IPR008979">
    <property type="entry name" value="Galactose-bd-like_sf"/>
</dbReference>
<dbReference type="EMBL" id="CALNXK010000119">
    <property type="protein sequence ID" value="CAH3161176.1"/>
    <property type="molecule type" value="Genomic_DNA"/>
</dbReference>
<proteinExistence type="predicted"/>
<reference evidence="3 4" key="1">
    <citation type="submission" date="2022-05" db="EMBL/GenBank/DDBJ databases">
        <authorList>
            <consortium name="Genoscope - CEA"/>
            <person name="William W."/>
        </authorList>
    </citation>
    <scope>NUCLEOTIDE SEQUENCE [LARGE SCALE GENOMIC DNA]</scope>
</reference>
<dbReference type="Gene3D" id="3.50.4.10">
    <property type="entry name" value="Hepatocyte Growth Factor"/>
    <property type="match status" value="1"/>
</dbReference>
<feature type="domain" description="F5/8 type C" evidence="1">
    <location>
        <begin position="1"/>
        <end position="44"/>
    </location>
</feature>
<dbReference type="InterPro" id="IPR003609">
    <property type="entry name" value="Pan_app"/>
</dbReference>
<dbReference type="SUPFAM" id="SSF49785">
    <property type="entry name" value="Galactose-binding domain-like"/>
    <property type="match status" value="1"/>
</dbReference>
<evidence type="ECO:0000259" key="2">
    <source>
        <dbReference type="PROSITE" id="PS50948"/>
    </source>
</evidence>
<dbReference type="Pfam" id="PF00024">
    <property type="entry name" value="PAN_1"/>
    <property type="match status" value="1"/>
</dbReference>
<evidence type="ECO:0000313" key="3">
    <source>
        <dbReference type="EMBL" id="CAH3161176.1"/>
    </source>
</evidence>
<keyword evidence="4" id="KW-1185">Reference proteome</keyword>
<dbReference type="SUPFAM" id="SSF57414">
    <property type="entry name" value="Hairpin loop containing domain-like"/>
    <property type="match status" value="1"/>
</dbReference>
<dbReference type="Gene3D" id="2.60.120.260">
    <property type="entry name" value="Galactose-binding domain-like"/>
    <property type="match status" value="1"/>
</dbReference>
<evidence type="ECO:0000259" key="1">
    <source>
        <dbReference type="PROSITE" id="PS50022"/>
    </source>
</evidence>
<sequence>VLKGNNNCYNIVKNSVPAIYARYIRLYPIAWYIRGCVRIELYGKPWPEVSAASFTSIAPGKALSGHFILSLNNTNVMECFKTCLIASQCKSFNYNEQLKKCEVSGSSGKEHELTEQDGFYYYELTSR</sequence>
<dbReference type="InterPro" id="IPR000421">
    <property type="entry name" value="FA58C"/>
</dbReference>
<evidence type="ECO:0000313" key="4">
    <source>
        <dbReference type="Proteomes" id="UP001159405"/>
    </source>
</evidence>
<organism evidence="3 4">
    <name type="scientific">Porites lobata</name>
    <dbReference type="NCBI Taxonomy" id="104759"/>
    <lineage>
        <taxon>Eukaryota</taxon>
        <taxon>Metazoa</taxon>
        <taxon>Cnidaria</taxon>
        <taxon>Anthozoa</taxon>
        <taxon>Hexacorallia</taxon>
        <taxon>Scleractinia</taxon>
        <taxon>Fungiina</taxon>
        <taxon>Poritidae</taxon>
        <taxon>Porites</taxon>
    </lineage>
</organism>
<protein>
    <recommendedName>
        <fullName evidence="5">Apple domain-containing protein</fullName>
    </recommendedName>
</protein>
<dbReference type="PROSITE" id="PS50022">
    <property type="entry name" value="FA58C_3"/>
    <property type="match status" value="1"/>
</dbReference>
<accession>A0ABN8QCV0</accession>
<evidence type="ECO:0008006" key="5">
    <source>
        <dbReference type="Google" id="ProtNLM"/>
    </source>
</evidence>
<feature type="domain" description="Apple" evidence="2">
    <location>
        <begin position="36"/>
        <end position="126"/>
    </location>
</feature>
<name>A0ABN8QCV0_9CNID</name>
<comment type="caution">
    <text evidence="3">The sequence shown here is derived from an EMBL/GenBank/DDBJ whole genome shotgun (WGS) entry which is preliminary data.</text>
</comment>